<keyword evidence="7" id="KW-1133">Transmembrane helix</keyword>
<evidence type="ECO:0000256" key="8">
    <source>
        <dbReference type="ARBA" id="ARBA00023034"/>
    </source>
</evidence>
<dbReference type="PANTHER" id="PTHR11214">
    <property type="entry name" value="BETA-1,3-N-ACETYLGLUCOSAMINYLTRANSFERASE"/>
    <property type="match status" value="1"/>
</dbReference>
<evidence type="ECO:0000256" key="3">
    <source>
        <dbReference type="ARBA" id="ARBA00022676"/>
    </source>
</evidence>
<dbReference type="Pfam" id="PF01762">
    <property type="entry name" value="Galactosyl_T"/>
    <property type="match status" value="1"/>
</dbReference>
<evidence type="ECO:0000256" key="7">
    <source>
        <dbReference type="ARBA" id="ARBA00022989"/>
    </source>
</evidence>
<evidence type="ECO:0000313" key="12">
    <source>
        <dbReference type="WBParaSite" id="jg21068"/>
    </source>
</evidence>
<dbReference type="WBParaSite" id="jg21068">
    <property type="protein sequence ID" value="jg21068"/>
    <property type="gene ID" value="jg21068"/>
</dbReference>
<accession>A0A915DM91</accession>
<dbReference type="Proteomes" id="UP000887574">
    <property type="component" value="Unplaced"/>
</dbReference>
<protein>
    <recommendedName>
        <fullName evidence="10">Hexosyltransferase</fullName>
        <ecNumber evidence="10">2.4.1.-</ecNumber>
    </recommendedName>
</protein>
<keyword evidence="11" id="KW-1185">Reference proteome</keyword>
<evidence type="ECO:0000256" key="2">
    <source>
        <dbReference type="ARBA" id="ARBA00008661"/>
    </source>
</evidence>
<keyword evidence="5" id="KW-0812">Transmembrane</keyword>
<dbReference type="GO" id="GO:0000139">
    <property type="term" value="C:Golgi membrane"/>
    <property type="evidence" value="ECO:0007669"/>
    <property type="project" value="UniProtKB-SubCell"/>
</dbReference>
<dbReference type="InterPro" id="IPR002659">
    <property type="entry name" value="Glyco_trans_31"/>
</dbReference>
<evidence type="ECO:0000256" key="1">
    <source>
        <dbReference type="ARBA" id="ARBA00004323"/>
    </source>
</evidence>
<dbReference type="EC" id="2.4.1.-" evidence="10"/>
<evidence type="ECO:0000256" key="6">
    <source>
        <dbReference type="ARBA" id="ARBA00022968"/>
    </source>
</evidence>
<keyword evidence="9" id="KW-0472">Membrane</keyword>
<dbReference type="GO" id="GO:0006493">
    <property type="term" value="P:protein O-linked glycosylation"/>
    <property type="evidence" value="ECO:0007669"/>
    <property type="project" value="TreeGrafter"/>
</dbReference>
<reference evidence="12" key="1">
    <citation type="submission" date="2022-11" db="UniProtKB">
        <authorList>
            <consortium name="WormBaseParasite"/>
        </authorList>
    </citation>
    <scope>IDENTIFICATION</scope>
</reference>
<proteinExistence type="inferred from homology"/>
<keyword evidence="6" id="KW-0735">Signal-anchor</keyword>
<name>A0A915DM91_9BILA</name>
<keyword evidence="4" id="KW-0808">Transferase</keyword>
<evidence type="ECO:0000256" key="4">
    <source>
        <dbReference type="ARBA" id="ARBA00022679"/>
    </source>
</evidence>
<comment type="subcellular location">
    <subcellularLocation>
        <location evidence="1 10">Golgi apparatus membrane</location>
        <topology evidence="1 10">Single-pass type II membrane protein</topology>
    </subcellularLocation>
</comment>
<keyword evidence="3 10" id="KW-0328">Glycosyltransferase</keyword>
<organism evidence="11 12">
    <name type="scientific">Ditylenchus dipsaci</name>
    <dbReference type="NCBI Taxonomy" id="166011"/>
    <lineage>
        <taxon>Eukaryota</taxon>
        <taxon>Metazoa</taxon>
        <taxon>Ecdysozoa</taxon>
        <taxon>Nematoda</taxon>
        <taxon>Chromadorea</taxon>
        <taxon>Rhabditida</taxon>
        <taxon>Tylenchina</taxon>
        <taxon>Tylenchomorpha</taxon>
        <taxon>Sphaerularioidea</taxon>
        <taxon>Anguinidae</taxon>
        <taxon>Anguininae</taxon>
        <taxon>Ditylenchus</taxon>
    </lineage>
</organism>
<evidence type="ECO:0000256" key="5">
    <source>
        <dbReference type="ARBA" id="ARBA00022692"/>
    </source>
</evidence>
<evidence type="ECO:0000256" key="10">
    <source>
        <dbReference type="RuleBase" id="RU363063"/>
    </source>
</evidence>
<evidence type="ECO:0000256" key="9">
    <source>
        <dbReference type="ARBA" id="ARBA00023136"/>
    </source>
</evidence>
<keyword evidence="8 10" id="KW-0333">Golgi apparatus</keyword>
<dbReference type="PANTHER" id="PTHR11214:SF3">
    <property type="entry name" value="BETA-1,3-GALACTOSYLTRANSFERASE 6"/>
    <property type="match status" value="1"/>
</dbReference>
<dbReference type="AlphaFoldDB" id="A0A915DM91"/>
<comment type="similarity">
    <text evidence="2 10">Belongs to the glycosyltransferase 31 family.</text>
</comment>
<dbReference type="GO" id="GO:0016758">
    <property type="term" value="F:hexosyltransferase activity"/>
    <property type="evidence" value="ECO:0007669"/>
    <property type="project" value="InterPro"/>
</dbReference>
<sequence>MISIAFGYEKLLLFFSPSPFLGSDPFGPYNPHLIYSYRYNLTSNWRTRFCTESFQVRRWQLIQQHLLLHFFFSVQFCSQLACPTFCLKKTLAAFIVSKSFVAKTSYSHDLGSVQQESGFRIRTIFVMGTESPTQPNQSIFEESKEFEDLLIGNFVDHYRNNTLKFIYSMGLAKEFCSAEQAIPYLLLIDDDYMLSPRN</sequence>
<evidence type="ECO:0000313" key="11">
    <source>
        <dbReference type="Proteomes" id="UP000887574"/>
    </source>
</evidence>